<keyword evidence="4" id="KW-1185">Reference proteome</keyword>
<name>A0A221P826_9ACTN</name>
<feature type="transmembrane region" description="Helical" evidence="2">
    <location>
        <begin position="126"/>
        <end position="146"/>
    </location>
</feature>
<gene>
    <name evidence="3" type="ORF">LK07_13495</name>
</gene>
<evidence type="ECO:0000256" key="2">
    <source>
        <dbReference type="SAM" id="Phobius"/>
    </source>
</evidence>
<reference evidence="3 4" key="1">
    <citation type="submission" date="2017-07" db="EMBL/GenBank/DDBJ databases">
        <title>Genome sequence of Streptomyces pluripotens MUSC 137T.</title>
        <authorList>
            <person name="Ser H.-L."/>
            <person name="Lee L.-H."/>
        </authorList>
    </citation>
    <scope>NUCLEOTIDE SEQUENCE [LARGE SCALE GENOMIC DNA]</scope>
    <source>
        <strain evidence="3 4">MUSC 137</strain>
    </source>
</reference>
<feature type="compositionally biased region" description="Polar residues" evidence="1">
    <location>
        <begin position="172"/>
        <end position="185"/>
    </location>
</feature>
<proteinExistence type="predicted"/>
<feature type="compositionally biased region" description="Basic and acidic residues" evidence="1">
    <location>
        <begin position="405"/>
        <end position="416"/>
    </location>
</feature>
<dbReference type="STRING" id="1355015.LK06_012365"/>
<keyword evidence="2" id="KW-0472">Membrane</keyword>
<evidence type="ECO:0000313" key="4">
    <source>
        <dbReference type="Proteomes" id="UP000031501"/>
    </source>
</evidence>
<keyword evidence="2" id="KW-1133">Transmembrane helix</keyword>
<evidence type="ECO:0000256" key="1">
    <source>
        <dbReference type="SAM" id="MobiDB-lite"/>
    </source>
</evidence>
<dbReference type="KEGG" id="splu:LK06_012365"/>
<organism evidence="3 4">
    <name type="scientific">Streptomyces pluripotens</name>
    <dbReference type="NCBI Taxonomy" id="1355015"/>
    <lineage>
        <taxon>Bacteria</taxon>
        <taxon>Bacillati</taxon>
        <taxon>Actinomycetota</taxon>
        <taxon>Actinomycetes</taxon>
        <taxon>Kitasatosporales</taxon>
        <taxon>Streptomycetaceae</taxon>
        <taxon>Streptomyces</taxon>
    </lineage>
</organism>
<dbReference type="OrthoDB" id="3419910at2"/>
<dbReference type="Proteomes" id="UP000031501">
    <property type="component" value="Chromosome"/>
</dbReference>
<feature type="region of interest" description="Disordered" evidence="1">
    <location>
        <begin position="158"/>
        <end position="191"/>
    </location>
</feature>
<feature type="region of interest" description="Disordered" evidence="1">
    <location>
        <begin position="89"/>
        <end position="111"/>
    </location>
</feature>
<feature type="region of interest" description="Disordered" evidence="1">
    <location>
        <begin position="1"/>
        <end position="50"/>
    </location>
</feature>
<sequence>MSTVPPPERPDEEPGEQPSIPDEQWDSFLRDVTEGTGGTDAPKEPSARARVVARRLREADDAAQRAQAEKRMTGRVTNRFKGRRWWLPRGRRRAAQAPQPATPPGWRTGPAWQEINGKAQRRRRRWAVAGVALAVATALVAIRPSLLLDHLPGHHTAGADASPAPLPAETALPSSAPSAAGQTVLPTRDHPFLGSPAHAWADGADAIELPPAKAVGGMTKDDVALALRRTKEFLVDTSLDPAVLRGGEPTRALSLLDPLQRKMMAWLRQSLRHADKKHDPMNFVSRFDPSEVRLAGKVVKVRGHMTFAAGKPGEVKVHADYTFVYPLVRAGGGDDRVTRAIVRREVTATLADPGRWIATKGKLTVGPFEAETYNNECGIYDGYLHPVFPGDSPTGAPATGAAEDPYDRSQPLKDLFDEGCGDVTRT</sequence>
<feature type="region of interest" description="Disordered" evidence="1">
    <location>
        <begin position="391"/>
        <end position="426"/>
    </location>
</feature>
<protein>
    <submittedName>
        <fullName evidence="3">Uncharacterized protein</fullName>
    </submittedName>
</protein>
<dbReference type="RefSeq" id="WP_039656343.1">
    <property type="nucleotide sequence ID" value="NZ_CP021080.1"/>
</dbReference>
<accession>A0A221P826</accession>
<evidence type="ECO:0000313" key="3">
    <source>
        <dbReference type="EMBL" id="ASN28391.1"/>
    </source>
</evidence>
<dbReference type="AlphaFoldDB" id="A0A221P826"/>
<keyword evidence="2" id="KW-0812">Transmembrane</keyword>
<dbReference type="EMBL" id="CP022433">
    <property type="protein sequence ID" value="ASN28391.1"/>
    <property type="molecule type" value="Genomic_DNA"/>
</dbReference>